<dbReference type="EMBL" id="JABBWK010000168">
    <property type="protein sequence ID" value="KAG1889008.1"/>
    <property type="molecule type" value="Genomic_DNA"/>
</dbReference>
<evidence type="ECO:0000313" key="2">
    <source>
        <dbReference type="EMBL" id="KAG1894722.1"/>
    </source>
</evidence>
<dbReference type="AlphaFoldDB" id="A0AAD4DQ53"/>
<dbReference type="EMBL" id="JABBWK010000075">
    <property type="protein sequence ID" value="KAG1894722.1"/>
    <property type="molecule type" value="Genomic_DNA"/>
</dbReference>
<keyword evidence="3" id="KW-1185">Reference proteome</keyword>
<dbReference type="GeneID" id="64670092"/>
<sequence length="258" mass="29188">MSDRVAHPLLISLANIYMNTQVKSSSNSFMLTALLAVRKFLDKNKGLHGVLGDCVIHQWLDIVLKALKEATVHGIMLLDPMRQSDYCFTQLASYIVDTREVMMLACVGGKTSAVTMGMYKQFGDCFHYECRTASTTLAQIYLHGFFCEARKLHWNGVFEAFLWDWVVTDPSHLFRPETLHVLDKKILDHDTKWVMFAVGELEIDLHFSVLQAVTSFWDFAEGISKVKEVTGCCQRDIQHSIVAVSADAARHGVLVERL</sequence>
<dbReference type="Proteomes" id="UP001195769">
    <property type="component" value="Unassembled WGS sequence"/>
</dbReference>
<dbReference type="Pfam" id="PF18759">
    <property type="entry name" value="Plavaka"/>
    <property type="match status" value="1"/>
</dbReference>
<dbReference type="InterPro" id="IPR041078">
    <property type="entry name" value="Plavaka"/>
</dbReference>
<dbReference type="RefSeq" id="XP_041220298.1">
    <property type="nucleotide sequence ID" value="XM_041375794.1"/>
</dbReference>
<accession>A0AAD4DQ53</accession>
<reference evidence="1" key="1">
    <citation type="journal article" date="2020" name="New Phytol.">
        <title>Comparative genomics reveals dynamic genome evolution in host specialist ectomycorrhizal fungi.</title>
        <authorList>
            <person name="Lofgren L.A."/>
            <person name="Nguyen N.H."/>
            <person name="Vilgalys R."/>
            <person name="Ruytinx J."/>
            <person name="Liao H.L."/>
            <person name="Branco S."/>
            <person name="Kuo A."/>
            <person name="LaButti K."/>
            <person name="Lipzen A."/>
            <person name="Andreopoulos W."/>
            <person name="Pangilinan J."/>
            <person name="Riley R."/>
            <person name="Hundley H."/>
            <person name="Na H."/>
            <person name="Barry K."/>
            <person name="Grigoriev I.V."/>
            <person name="Stajich J.E."/>
            <person name="Kennedy P.G."/>
        </authorList>
    </citation>
    <scope>NUCLEOTIDE SEQUENCE</scope>
    <source>
        <strain evidence="1">FC203</strain>
    </source>
</reference>
<name>A0AAD4DQ53_9AGAM</name>
<evidence type="ECO:0000313" key="3">
    <source>
        <dbReference type="Proteomes" id="UP001195769"/>
    </source>
</evidence>
<protein>
    <submittedName>
        <fullName evidence="1">Uncharacterized protein</fullName>
    </submittedName>
</protein>
<gene>
    <name evidence="2" type="ORF">F5891DRAFT_961159</name>
    <name evidence="1" type="ORF">F5891DRAFT_965779</name>
</gene>
<comment type="caution">
    <text evidence="1">The sequence shown here is derived from an EMBL/GenBank/DDBJ whole genome shotgun (WGS) entry which is preliminary data.</text>
</comment>
<organism evidence="1 3">
    <name type="scientific">Suillus fuscotomentosus</name>
    <dbReference type="NCBI Taxonomy" id="1912939"/>
    <lineage>
        <taxon>Eukaryota</taxon>
        <taxon>Fungi</taxon>
        <taxon>Dikarya</taxon>
        <taxon>Basidiomycota</taxon>
        <taxon>Agaricomycotina</taxon>
        <taxon>Agaricomycetes</taxon>
        <taxon>Agaricomycetidae</taxon>
        <taxon>Boletales</taxon>
        <taxon>Suillineae</taxon>
        <taxon>Suillaceae</taxon>
        <taxon>Suillus</taxon>
    </lineage>
</organism>
<evidence type="ECO:0000313" key="1">
    <source>
        <dbReference type="EMBL" id="KAG1889008.1"/>
    </source>
</evidence>
<proteinExistence type="predicted"/>